<dbReference type="AlphaFoldDB" id="A0AAW1UJE3"/>
<proteinExistence type="predicted"/>
<feature type="region of interest" description="Disordered" evidence="1">
    <location>
        <begin position="1"/>
        <end position="20"/>
    </location>
</feature>
<organism evidence="2 3">
    <name type="scientific">Henosepilachna vigintioctopunctata</name>
    <dbReference type="NCBI Taxonomy" id="420089"/>
    <lineage>
        <taxon>Eukaryota</taxon>
        <taxon>Metazoa</taxon>
        <taxon>Ecdysozoa</taxon>
        <taxon>Arthropoda</taxon>
        <taxon>Hexapoda</taxon>
        <taxon>Insecta</taxon>
        <taxon>Pterygota</taxon>
        <taxon>Neoptera</taxon>
        <taxon>Endopterygota</taxon>
        <taxon>Coleoptera</taxon>
        <taxon>Polyphaga</taxon>
        <taxon>Cucujiformia</taxon>
        <taxon>Coccinelloidea</taxon>
        <taxon>Coccinellidae</taxon>
        <taxon>Epilachninae</taxon>
        <taxon>Epilachnini</taxon>
        <taxon>Henosepilachna</taxon>
    </lineage>
</organism>
<comment type="caution">
    <text evidence="2">The sequence shown here is derived from an EMBL/GenBank/DDBJ whole genome shotgun (WGS) entry which is preliminary data.</text>
</comment>
<accession>A0AAW1UJE3</accession>
<dbReference type="EMBL" id="JARQZJ010000078">
    <property type="protein sequence ID" value="KAK9882625.1"/>
    <property type="molecule type" value="Genomic_DNA"/>
</dbReference>
<protein>
    <submittedName>
        <fullName evidence="2">Uncharacterized protein</fullName>
    </submittedName>
</protein>
<dbReference type="Proteomes" id="UP001431783">
    <property type="component" value="Unassembled WGS sequence"/>
</dbReference>
<keyword evidence="3" id="KW-1185">Reference proteome</keyword>
<reference evidence="2 3" key="1">
    <citation type="submission" date="2023-03" db="EMBL/GenBank/DDBJ databases">
        <title>Genome insight into feeding habits of ladybird beetles.</title>
        <authorList>
            <person name="Li H.-S."/>
            <person name="Huang Y.-H."/>
            <person name="Pang H."/>
        </authorList>
    </citation>
    <scope>NUCLEOTIDE SEQUENCE [LARGE SCALE GENOMIC DNA]</scope>
    <source>
        <strain evidence="2">SYSU_2023b</strain>
        <tissue evidence="2">Whole body</tissue>
    </source>
</reference>
<evidence type="ECO:0000313" key="2">
    <source>
        <dbReference type="EMBL" id="KAK9882625.1"/>
    </source>
</evidence>
<gene>
    <name evidence="2" type="ORF">WA026_022262</name>
</gene>
<evidence type="ECO:0000313" key="3">
    <source>
        <dbReference type="Proteomes" id="UP001431783"/>
    </source>
</evidence>
<evidence type="ECO:0000256" key="1">
    <source>
        <dbReference type="SAM" id="MobiDB-lite"/>
    </source>
</evidence>
<sequence>MLKLPPIDSNKKNNQKKKVHVKSDKKGALLNIDSQIFKNGRTWFELDKIANLCPQNRKYLLNTNCKEYMGCKTIYHEECLLPKIFDYDDITLRRSLYREHDPQERTLDKMKKINRKEEFLKKQWKDIESEELNFKAFVASYDRFVRLNVEKRITSQRKCGFFRQKNIEMKTFLTKVASLEGHGNATQLIIRYLSLKEAEEILREKNNESSVKLITHVGRMNKYRQEKLDMLEWLASKYSQEKDKFVAAKAVVAQHLEVLTAIQQETLFRLRKIVEVFNGVENFYNLVRHRHFDKRYIPLKHYDRQISYIDTSMECLSKIITRKVVEREKQSSIEEPPEVVYSLNIHRDEDKKEESSKTRLDEIMKSINALQKWTKNSLDESDESDLPRKRTQFAEIENDFKNLGLEAKISDMTKLTESIRKYTKYIESSYLDELRHPVSRNVSEQLSEPSVVKTSRNKHILHKSASGAKKGVKVNVLDTKSRKSSTNFKKSLQSSSINIELPYMRKQLIQKHLSRSKLSFKHLNYSKFFVNDDETITIFSDN</sequence>
<name>A0AAW1UJE3_9CUCU</name>